<accession>A0ABN3HR55</accession>
<dbReference type="RefSeq" id="WP_006895373.1">
    <property type="nucleotide sequence ID" value="NZ_BAAARB010000014.1"/>
</dbReference>
<comment type="caution">
    <text evidence="3">The sequence shown here is derived from an EMBL/GenBank/DDBJ whole genome shotgun (WGS) entry which is preliminary data.</text>
</comment>
<dbReference type="Proteomes" id="UP001501170">
    <property type="component" value="Unassembled WGS sequence"/>
</dbReference>
<dbReference type="EMBL" id="BAAARB010000014">
    <property type="protein sequence ID" value="GAA2385348.1"/>
    <property type="molecule type" value="Genomic_DNA"/>
</dbReference>
<reference evidence="3 4" key="1">
    <citation type="journal article" date="2019" name="Int. J. Syst. Evol. Microbiol.">
        <title>The Global Catalogue of Microorganisms (GCM) 10K type strain sequencing project: providing services to taxonomists for standard genome sequencing and annotation.</title>
        <authorList>
            <consortium name="The Broad Institute Genomics Platform"/>
            <consortium name="The Broad Institute Genome Sequencing Center for Infectious Disease"/>
            <person name="Wu L."/>
            <person name="Ma J."/>
        </authorList>
    </citation>
    <scope>NUCLEOTIDE SEQUENCE [LARGE SCALE GENOMIC DNA]</scope>
    <source>
        <strain evidence="3 4">JCM 16227</strain>
    </source>
</reference>
<name>A0ABN3HR55_9ACTN</name>
<dbReference type="SUPFAM" id="SSF55729">
    <property type="entry name" value="Acyl-CoA N-acyltransferases (Nat)"/>
    <property type="match status" value="1"/>
</dbReference>
<organism evidence="3 4">
    <name type="scientific">Gordonia cholesterolivorans</name>
    <dbReference type="NCBI Taxonomy" id="559625"/>
    <lineage>
        <taxon>Bacteria</taxon>
        <taxon>Bacillati</taxon>
        <taxon>Actinomycetota</taxon>
        <taxon>Actinomycetes</taxon>
        <taxon>Mycobacteriales</taxon>
        <taxon>Gordoniaceae</taxon>
        <taxon>Gordonia</taxon>
    </lineage>
</organism>
<evidence type="ECO:0000256" key="1">
    <source>
        <dbReference type="SAM" id="MobiDB-lite"/>
    </source>
</evidence>
<evidence type="ECO:0000313" key="3">
    <source>
        <dbReference type="EMBL" id="GAA2385348.1"/>
    </source>
</evidence>
<feature type="region of interest" description="Disordered" evidence="1">
    <location>
        <begin position="151"/>
        <end position="176"/>
    </location>
</feature>
<dbReference type="CDD" id="cd04301">
    <property type="entry name" value="NAT_SF"/>
    <property type="match status" value="1"/>
</dbReference>
<proteinExistence type="predicted"/>
<dbReference type="InterPro" id="IPR000182">
    <property type="entry name" value="GNAT_dom"/>
</dbReference>
<dbReference type="Pfam" id="PF13673">
    <property type="entry name" value="Acetyltransf_10"/>
    <property type="match status" value="1"/>
</dbReference>
<keyword evidence="4" id="KW-1185">Reference proteome</keyword>
<feature type="domain" description="N-acetyltransferase" evidence="2">
    <location>
        <begin position="18"/>
        <end position="162"/>
    </location>
</feature>
<evidence type="ECO:0000259" key="2">
    <source>
        <dbReference type="PROSITE" id="PS51186"/>
    </source>
</evidence>
<dbReference type="PROSITE" id="PS51186">
    <property type="entry name" value="GNAT"/>
    <property type="match status" value="1"/>
</dbReference>
<sequence>MSVRSGIIGGMTPTVYASTASELDPITFYGLLRLREEVFVVEQDCAYHELDGRDVEPTTLHLWCADPVDGSPVATVRVLLDPLPDGETRHRIGRACVRPELRGTGLMRALLDRAVAYIADRPSVLDAQAHLAGLYSRWGYVPDGPEFVEDGIPHVPMRRDPARRPGPTRRSTAERA</sequence>
<dbReference type="InterPro" id="IPR016181">
    <property type="entry name" value="Acyl_CoA_acyltransferase"/>
</dbReference>
<dbReference type="Gene3D" id="3.40.630.30">
    <property type="match status" value="1"/>
</dbReference>
<evidence type="ECO:0000313" key="4">
    <source>
        <dbReference type="Proteomes" id="UP001501170"/>
    </source>
</evidence>
<protein>
    <submittedName>
        <fullName evidence="3">GNAT family N-acetyltransferase</fullName>
    </submittedName>
</protein>
<gene>
    <name evidence="3" type="ORF">GCM10009855_26970</name>
</gene>